<dbReference type="Proteomes" id="UP001314169">
    <property type="component" value="Chromosome 17"/>
</dbReference>
<gene>
    <name evidence="2" type="ORF">MPIPNATIZW_LOCUS7144</name>
</gene>
<protein>
    <recommendedName>
        <fullName evidence="4">Secreted protein</fullName>
    </recommendedName>
</protein>
<keyword evidence="3" id="KW-1185">Reference proteome</keyword>
<accession>A0ABN9ZLF0</accession>
<feature type="chain" id="PRO_5045706035" description="Secreted protein" evidence="1">
    <location>
        <begin position="30"/>
        <end position="120"/>
    </location>
</feature>
<sequence>MKNFMHMPRSWLGCLSSASCVLFSHEIEAGENGNCLAFSGLEWKSQQHSIWLFTKVAQNQEVGKQPLPFDGRHCKELMAIFSPLSVGTYYFLIKGPISCLVVERLQLSRCNLLTNHWVEV</sequence>
<reference evidence="2" key="1">
    <citation type="submission" date="2023-12" db="EMBL/GenBank/DDBJ databases">
        <authorList>
            <person name="Brown T."/>
        </authorList>
    </citation>
    <scope>NUCLEOTIDE SEQUENCE</scope>
</reference>
<keyword evidence="1" id="KW-0732">Signal</keyword>
<organism evidence="2 3">
    <name type="scientific">Pipistrellus nathusii</name>
    <name type="common">Nathusius' pipistrelle</name>
    <dbReference type="NCBI Taxonomy" id="59473"/>
    <lineage>
        <taxon>Eukaryota</taxon>
        <taxon>Metazoa</taxon>
        <taxon>Chordata</taxon>
        <taxon>Craniata</taxon>
        <taxon>Vertebrata</taxon>
        <taxon>Euteleostomi</taxon>
        <taxon>Mammalia</taxon>
        <taxon>Eutheria</taxon>
        <taxon>Laurasiatheria</taxon>
        <taxon>Chiroptera</taxon>
        <taxon>Yangochiroptera</taxon>
        <taxon>Vespertilionidae</taxon>
        <taxon>Pipistrellus</taxon>
    </lineage>
</organism>
<evidence type="ECO:0008006" key="4">
    <source>
        <dbReference type="Google" id="ProtNLM"/>
    </source>
</evidence>
<proteinExistence type="predicted"/>
<evidence type="ECO:0000313" key="2">
    <source>
        <dbReference type="EMBL" id="CAK6438838.1"/>
    </source>
</evidence>
<dbReference type="EMBL" id="OY882874">
    <property type="protein sequence ID" value="CAK6438838.1"/>
    <property type="molecule type" value="Genomic_DNA"/>
</dbReference>
<name>A0ABN9ZLF0_PIPNA</name>
<dbReference type="PROSITE" id="PS51257">
    <property type="entry name" value="PROKAR_LIPOPROTEIN"/>
    <property type="match status" value="1"/>
</dbReference>
<feature type="signal peptide" evidence="1">
    <location>
        <begin position="1"/>
        <end position="29"/>
    </location>
</feature>
<evidence type="ECO:0000313" key="3">
    <source>
        <dbReference type="Proteomes" id="UP001314169"/>
    </source>
</evidence>
<evidence type="ECO:0000256" key="1">
    <source>
        <dbReference type="SAM" id="SignalP"/>
    </source>
</evidence>